<protein>
    <recommendedName>
        <fullName evidence="6">Trafficking protein particle complex subunit</fullName>
    </recommendedName>
</protein>
<dbReference type="Proteomes" id="UP000024635">
    <property type="component" value="Unassembled WGS sequence"/>
</dbReference>
<evidence type="ECO:0000256" key="4">
    <source>
        <dbReference type="ARBA" id="ARBA00023034"/>
    </source>
</evidence>
<keyword evidence="3 6" id="KW-0931">ER-Golgi transport</keyword>
<dbReference type="GO" id="GO:0030008">
    <property type="term" value="C:TRAPP complex"/>
    <property type="evidence" value="ECO:0007669"/>
    <property type="project" value="UniProtKB-UniRule"/>
</dbReference>
<accession>A0A016WN67</accession>
<comment type="subunit">
    <text evidence="6">Part of the multisubunit transport protein particle (TRAPP) complex.</text>
</comment>
<evidence type="ECO:0000256" key="5">
    <source>
        <dbReference type="ARBA" id="ARBA00038167"/>
    </source>
</evidence>
<keyword evidence="2 6" id="KW-0256">Endoplasmic reticulum</keyword>
<dbReference type="Gene3D" id="3.30.450.70">
    <property type="match status" value="1"/>
</dbReference>
<dbReference type="OrthoDB" id="246406at2759"/>
<dbReference type="PANTHER" id="PTHR23249:SF16">
    <property type="entry name" value="TRAFFICKING PROTEIN PARTICLE COMPLEX SUBUNIT 1"/>
    <property type="match status" value="1"/>
</dbReference>
<comment type="similarity">
    <text evidence="5">Belongs to the TRAPP small subunits family. BET5 subfamily.</text>
</comment>
<keyword evidence="8" id="KW-1185">Reference proteome</keyword>
<dbReference type="GO" id="GO:0005783">
    <property type="term" value="C:endoplasmic reticulum"/>
    <property type="evidence" value="ECO:0007669"/>
    <property type="project" value="UniProtKB-SubCell"/>
</dbReference>
<comment type="subcellular location">
    <subcellularLocation>
        <location evidence="6">Endoplasmic reticulum</location>
    </subcellularLocation>
    <subcellularLocation>
        <location evidence="6">Golgi apparatus</location>
        <location evidence="6">cis-Golgi network</location>
    </subcellularLocation>
</comment>
<comment type="caution">
    <text evidence="7">The sequence shown here is derived from an EMBL/GenBank/DDBJ whole genome shotgun (WGS) entry which is preliminary data.</text>
</comment>
<evidence type="ECO:0000313" key="7">
    <source>
        <dbReference type="EMBL" id="EYC41080.1"/>
    </source>
</evidence>
<dbReference type="GO" id="GO:0005794">
    <property type="term" value="C:Golgi apparatus"/>
    <property type="evidence" value="ECO:0007669"/>
    <property type="project" value="UniProtKB-SubCell"/>
</dbReference>
<dbReference type="PANTHER" id="PTHR23249">
    <property type="entry name" value="TRAFFICKING PROTEIN PARTICLE COMPLEX SUBUNIT"/>
    <property type="match status" value="1"/>
</dbReference>
<dbReference type="InterPro" id="IPR011012">
    <property type="entry name" value="Longin-like_dom_sf"/>
</dbReference>
<organism evidence="7 8">
    <name type="scientific">Ancylostoma ceylanicum</name>
    <dbReference type="NCBI Taxonomy" id="53326"/>
    <lineage>
        <taxon>Eukaryota</taxon>
        <taxon>Metazoa</taxon>
        <taxon>Ecdysozoa</taxon>
        <taxon>Nematoda</taxon>
        <taxon>Chromadorea</taxon>
        <taxon>Rhabditida</taxon>
        <taxon>Rhabditina</taxon>
        <taxon>Rhabditomorpha</taxon>
        <taxon>Strongyloidea</taxon>
        <taxon>Ancylostomatidae</taxon>
        <taxon>Ancylostomatinae</taxon>
        <taxon>Ancylostoma</taxon>
    </lineage>
</organism>
<evidence type="ECO:0000313" key="8">
    <source>
        <dbReference type="Proteomes" id="UP000024635"/>
    </source>
</evidence>
<keyword evidence="4 6" id="KW-0333">Golgi apparatus</keyword>
<sequence length="160" mass="18569">MDELLQAVASEKSSTPLWKFMTIFNFYLFNRDGVCIFYKEWRRDKQSGMPKSEEFKLMFGMLLSLRSFAERLSSKDGQQLVRYFKTSSYRMNYMETPTGLKMVMNTDPSAVGIPELIRAIYQIYVDTVMKNPLIDTSTQITSDLFATRVDQLVCGHSSYI</sequence>
<gene>
    <name evidence="7" type="primary">Acey_s0583.g303</name>
    <name evidence="7" type="synonym">Acey-DC2.8</name>
    <name evidence="7" type="ORF">Y032_0583g303</name>
</gene>
<evidence type="ECO:0000256" key="6">
    <source>
        <dbReference type="RuleBase" id="RU366065"/>
    </source>
</evidence>
<evidence type="ECO:0000256" key="1">
    <source>
        <dbReference type="ARBA" id="ARBA00022448"/>
    </source>
</evidence>
<dbReference type="Pfam" id="PF04099">
    <property type="entry name" value="Sybindin"/>
    <property type="match status" value="1"/>
</dbReference>
<proteinExistence type="inferred from homology"/>
<dbReference type="SMART" id="SM01399">
    <property type="entry name" value="Sybindin"/>
    <property type="match status" value="1"/>
</dbReference>
<dbReference type="SUPFAM" id="SSF64356">
    <property type="entry name" value="SNARE-like"/>
    <property type="match status" value="1"/>
</dbReference>
<evidence type="ECO:0000256" key="3">
    <source>
        <dbReference type="ARBA" id="ARBA00022892"/>
    </source>
</evidence>
<evidence type="ECO:0000256" key="2">
    <source>
        <dbReference type="ARBA" id="ARBA00022824"/>
    </source>
</evidence>
<dbReference type="InterPro" id="IPR007233">
    <property type="entry name" value="TRAPPC"/>
</dbReference>
<dbReference type="EMBL" id="JARK01000183">
    <property type="protein sequence ID" value="EYC41080.1"/>
    <property type="molecule type" value="Genomic_DNA"/>
</dbReference>
<keyword evidence="1 6" id="KW-0813">Transport</keyword>
<name>A0A016WN67_9BILA</name>
<dbReference type="CDD" id="cd14855">
    <property type="entry name" value="TRAPPC1_MUM2"/>
    <property type="match status" value="1"/>
</dbReference>
<dbReference type="AlphaFoldDB" id="A0A016WN67"/>
<reference evidence="8" key="1">
    <citation type="journal article" date="2015" name="Nat. Genet.">
        <title>The genome and transcriptome of the zoonotic hookworm Ancylostoma ceylanicum identify infection-specific gene families.</title>
        <authorList>
            <person name="Schwarz E.M."/>
            <person name="Hu Y."/>
            <person name="Antoshechkin I."/>
            <person name="Miller M.M."/>
            <person name="Sternberg P.W."/>
            <person name="Aroian R.V."/>
        </authorList>
    </citation>
    <scope>NUCLEOTIDE SEQUENCE</scope>
    <source>
        <strain evidence="8">HY135</strain>
    </source>
</reference>
<dbReference type="GO" id="GO:0006888">
    <property type="term" value="P:endoplasmic reticulum to Golgi vesicle-mediated transport"/>
    <property type="evidence" value="ECO:0007669"/>
    <property type="project" value="UniProtKB-UniRule"/>
</dbReference>